<evidence type="ECO:0000313" key="3">
    <source>
        <dbReference type="Proteomes" id="UP000654075"/>
    </source>
</evidence>
<dbReference type="PANTHER" id="PTHR15092:SF22">
    <property type="entry name" value="POLY(A)-SPECIFIC RIBONUCLEASE PNLDC1"/>
    <property type="match status" value="1"/>
</dbReference>
<name>A0A813DK56_POLGL</name>
<evidence type="ECO:0000313" key="2">
    <source>
        <dbReference type="EMBL" id="CAE8589402.1"/>
    </source>
</evidence>
<gene>
    <name evidence="2" type="ORF">PGLA1383_LOCUS8166</name>
</gene>
<sequence>MEGRRSTFSKVLADFEARLQGAEFVAIDTELTGVDVEGDPDTFDESAQQRLEKQCRIAERYTVIQIGLTIAGRKGGGRDDELTCASYNIFAFPYVGPELGRDPGFFCQASALQFNAQHRVDFNTWIRDGVSYMNREDERNYLKTSGAKENSPVHEEKVGLLRLWKALCAARLPFVVHCPLDLFFLLAAFERRPLPKEDPKAMAMLIRQCTPKVYDTAHLHGAIGRFKRLGLMKFFEDAKARYDEIASNGNGIPHVKCSLVGDTAVRYADQNELNDELAHEAGFDSLVTAQLFAYLRAISPAVVKEASQLK</sequence>
<dbReference type="GO" id="GO:0003723">
    <property type="term" value="F:RNA binding"/>
    <property type="evidence" value="ECO:0007669"/>
    <property type="project" value="TreeGrafter"/>
</dbReference>
<dbReference type="OrthoDB" id="408954at2759"/>
<comment type="caution">
    <text evidence="2">The sequence shown here is derived from an EMBL/GenBank/DDBJ whole genome shotgun (WGS) entry which is preliminary data.</text>
</comment>
<accession>A0A813DK56</accession>
<dbReference type="EMBL" id="CAJNNV010003678">
    <property type="protein sequence ID" value="CAE8589402.1"/>
    <property type="molecule type" value="Genomic_DNA"/>
</dbReference>
<dbReference type="Gene3D" id="3.30.420.10">
    <property type="entry name" value="Ribonuclease H-like superfamily/Ribonuclease H"/>
    <property type="match status" value="1"/>
</dbReference>
<keyword evidence="3" id="KW-1185">Reference proteome</keyword>
<dbReference type="PANTHER" id="PTHR15092">
    <property type="entry name" value="POLY A -SPECIFIC RIBONUCLEASE/TARGET OF EGR1, MEMBER 1"/>
    <property type="match status" value="1"/>
</dbReference>
<dbReference type="AlphaFoldDB" id="A0A813DK56"/>
<evidence type="ECO:0000256" key="1">
    <source>
        <dbReference type="ARBA" id="ARBA00008372"/>
    </source>
</evidence>
<organism evidence="2 3">
    <name type="scientific">Polarella glacialis</name>
    <name type="common">Dinoflagellate</name>
    <dbReference type="NCBI Taxonomy" id="89957"/>
    <lineage>
        <taxon>Eukaryota</taxon>
        <taxon>Sar</taxon>
        <taxon>Alveolata</taxon>
        <taxon>Dinophyceae</taxon>
        <taxon>Suessiales</taxon>
        <taxon>Suessiaceae</taxon>
        <taxon>Polarella</taxon>
    </lineage>
</organism>
<dbReference type="InterPro" id="IPR051181">
    <property type="entry name" value="CAF1_poly(A)_ribonucleases"/>
</dbReference>
<dbReference type="GO" id="GO:0000175">
    <property type="term" value="F:3'-5'-RNA exonuclease activity"/>
    <property type="evidence" value="ECO:0007669"/>
    <property type="project" value="TreeGrafter"/>
</dbReference>
<dbReference type="InterPro" id="IPR036397">
    <property type="entry name" value="RNaseH_sf"/>
</dbReference>
<dbReference type="OMA" id="CASYNIF"/>
<reference evidence="2" key="1">
    <citation type="submission" date="2021-02" db="EMBL/GenBank/DDBJ databases">
        <authorList>
            <person name="Dougan E. K."/>
            <person name="Rhodes N."/>
            <person name="Thang M."/>
            <person name="Chan C."/>
        </authorList>
    </citation>
    <scope>NUCLEOTIDE SEQUENCE</scope>
</reference>
<comment type="similarity">
    <text evidence="1">Belongs to the CAF1 family.</text>
</comment>
<dbReference type="SUPFAM" id="SSF53098">
    <property type="entry name" value="Ribonuclease H-like"/>
    <property type="match status" value="1"/>
</dbReference>
<dbReference type="InterPro" id="IPR012337">
    <property type="entry name" value="RNaseH-like_sf"/>
</dbReference>
<proteinExistence type="inferred from homology"/>
<dbReference type="InterPro" id="IPR006941">
    <property type="entry name" value="RNase_CAF1"/>
</dbReference>
<dbReference type="Pfam" id="PF04857">
    <property type="entry name" value="CAF1"/>
    <property type="match status" value="2"/>
</dbReference>
<protein>
    <submittedName>
        <fullName evidence="2">Uncharacterized protein</fullName>
    </submittedName>
</protein>
<dbReference type="Proteomes" id="UP000654075">
    <property type="component" value="Unassembled WGS sequence"/>
</dbReference>